<dbReference type="GO" id="GO:0009279">
    <property type="term" value="C:cell outer membrane"/>
    <property type="evidence" value="ECO:0007669"/>
    <property type="project" value="UniProtKB-SubCell"/>
</dbReference>
<keyword evidence="5 10" id="KW-0812">Transmembrane</keyword>
<dbReference type="Pfam" id="PF07715">
    <property type="entry name" value="Plug"/>
    <property type="match status" value="1"/>
</dbReference>
<evidence type="ECO:0000313" key="17">
    <source>
        <dbReference type="Proteomes" id="UP000316887"/>
    </source>
</evidence>
<feature type="domain" description="TonB-dependent receptor plug" evidence="15">
    <location>
        <begin position="104"/>
        <end position="202"/>
    </location>
</feature>
<dbReference type="InterPro" id="IPR010105">
    <property type="entry name" value="TonB_sidphr_rcpt"/>
</dbReference>
<keyword evidence="8 16" id="KW-0675">Receptor</keyword>
<keyword evidence="3 10" id="KW-0813">Transport</keyword>
<name>A0A542W3D3_ZYMMB</name>
<dbReference type="GO" id="GO:0038023">
    <property type="term" value="F:signaling receptor activity"/>
    <property type="evidence" value="ECO:0007669"/>
    <property type="project" value="InterPro"/>
</dbReference>
<organism evidence="16 17">
    <name type="scientific">Zymomonas mobilis</name>
    <dbReference type="NCBI Taxonomy" id="542"/>
    <lineage>
        <taxon>Bacteria</taxon>
        <taxon>Pseudomonadati</taxon>
        <taxon>Pseudomonadota</taxon>
        <taxon>Alphaproteobacteria</taxon>
        <taxon>Sphingomonadales</taxon>
        <taxon>Zymomonadaceae</taxon>
        <taxon>Zymomonas</taxon>
    </lineage>
</organism>
<dbReference type="InterPro" id="IPR012910">
    <property type="entry name" value="Plug_dom"/>
</dbReference>
<evidence type="ECO:0000256" key="12">
    <source>
        <dbReference type="SAM" id="MobiDB-lite"/>
    </source>
</evidence>
<evidence type="ECO:0000256" key="5">
    <source>
        <dbReference type="ARBA" id="ARBA00022692"/>
    </source>
</evidence>
<dbReference type="Pfam" id="PF00593">
    <property type="entry name" value="TonB_dep_Rec_b-barrel"/>
    <property type="match status" value="1"/>
</dbReference>
<feature type="region of interest" description="Disordered" evidence="12">
    <location>
        <begin position="31"/>
        <end position="70"/>
    </location>
</feature>
<keyword evidence="6 11" id="KW-0798">TonB box</keyword>
<sequence>MIKWHSYKKLVLYSAMLSIGLIAEGKAETPTTYSKNDSILGGDSSQKDSNKKKTTDWNHQNDKDAPTEVASQDITVNAKIENGTAARTALSSVNFGPLGDMKPENAPFSIMSVPHDVIRNQQARNVNDLMQYLPSVQLEMRGDPGTSRPQSRGFEADVIANSRMDGFNIATTTPYAAEQFENLQVLNGLSGAIYGPQNPAGTFEYTLKRPTTEMMEDFSVGIDSRGTVTEAVDLSGSTGKSNWFGYRVNLVHGAGSNYVRTGHLNRNLVSGSFDIHIDPQTVIELNASHYVYDTKGGAPGFSYSNSIKLPTAPDLSTPYLGQSYAGYHAQTDTASGKIKHQFGDNWSLVAGGLFQNAWRDVFSNANTLIDNAGDYKQNIASAATAYRFKIASNLAYLNGHFHTGFVRHDVALGTNGYVMSNYNPLTSQNFSLGTSIYNPTKFTGSKPYSSGSYRSAIARNQSLIVSDTITFNKHWSILGAFSWSWMTSSSWGKTGARTAHNYTQGAFSPNTSLIYHPIENHTAYFTWGRSIQQGMTAPAGSANVSQILNPYESEQYELGYKVKWRNLSLNIDGFRMTRPYAYVDTTTNVYGMYGTQRNWGFEFQMAGHIRHDLSVLGGVTWLNAKVGSTGDLTTSHKEIVGVPPVQSNILIDYTLPFSKQSLANGLAINGSVRYTGTRAANNLNTTYAPQFVTANIGIRYPFKMANKPWVARFTVNNIMNEHYWASVYPSSINGAAGGTNSAYAGLPRTYQFTLECTL</sequence>
<dbReference type="InterPro" id="IPR039426">
    <property type="entry name" value="TonB-dep_rcpt-like"/>
</dbReference>
<dbReference type="SUPFAM" id="SSF56935">
    <property type="entry name" value="Porins"/>
    <property type="match status" value="1"/>
</dbReference>
<evidence type="ECO:0000259" key="14">
    <source>
        <dbReference type="Pfam" id="PF00593"/>
    </source>
</evidence>
<feature type="chain" id="PRO_5022047005" evidence="13">
    <location>
        <begin position="24"/>
        <end position="758"/>
    </location>
</feature>
<evidence type="ECO:0000256" key="6">
    <source>
        <dbReference type="ARBA" id="ARBA00023077"/>
    </source>
</evidence>
<accession>A0A542W3D3</accession>
<dbReference type="Proteomes" id="UP000316887">
    <property type="component" value="Unassembled WGS sequence"/>
</dbReference>
<feature type="signal peptide" evidence="13">
    <location>
        <begin position="1"/>
        <end position="23"/>
    </location>
</feature>
<evidence type="ECO:0000256" key="13">
    <source>
        <dbReference type="SAM" id="SignalP"/>
    </source>
</evidence>
<evidence type="ECO:0000256" key="2">
    <source>
        <dbReference type="ARBA" id="ARBA00009810"/>
    </source>
</evidence>
<dbReference type="PANTHER" id="PTHR32552:SF82">
    <property type="entry name" value="FCUA PROTEIN"/>
    <property type="match status" value="1"/>
</dbReference>
<keyword evidence="13" id="KW-0732">Signal</keyword>
<dbReference type="Gene3D" id="2.170.130.10">
    <property type="entry name" value="TonB-dependent receptor, plug domain"/>
    <property type="match status" value="1"/>
</dbReference>
<evidence type="ECO:0000256" key="10">
    <source>
        <dbReference type="PROSITE-ProRule" id="PRU01360"/>
    </source>
</evidence>
<comment type="similarity">
    <text evidence="2 10 11">Belongs to the TonB-dependent receptor family.</text>
</comment>
<evidence type="ECO:0000256" key="1">
    <source>
        <dbReference type="ARBA" id="ARBA00004571"/>
    </source>
</evidence>
<evidence type="ECO:0000256" key="3">
    <source>
        <dbReference type="ARBA" id="ARBA00022448"/>
    </source>
</evidence>
<gene>
    <name evidence="16" type="ORF">FBY58_1712</name>
</gene>
<feature type="compositionally biased region" description="Basic and acidic residues" evidence="12">
    <location>
        <begin position="45"/>
        <end position="66"/>
    </location>
</feature>
<evidence type="ECO:0000313" key="16">
    <source>
        <dbReference type="EMBL" id="TQL18096.1"/>
    </source>
</evidence>
<dbReference type="InterPro" id="IPR037066">
    <property type="entry name" value="Plug_dom_sf"/>
</dbReference>
<feature type="domain" description="TonB-dependent receptor-like beta-barrel" evidence="14">
    <location>
        <begin position="290"/>
        <end position="718"/>
    </location>
</feature>
<dbReference type="Gene3D" id="2.40.170.20">
    <property type="entry name" value="TonB-dependent receptor, beta-barrel domain"/>
    <property type="match status" value="1"/>
</dbReference>
<keyword evidence="7 10" id="KW-0472">Membrane</keyword>
<comment type="subcellular location">
    <subcellularLocation>
        <location evidence="1 10">Cell outer membrane</location>
        <topology evidence="1 10">Multi-pass membrane protein</topology>
    </subcellularLocation>
</comment>
<dbReference type="PROSITE" id="PS52016">
    <property type="entry name" value="TONB_DEPENDENT_REC_3"/>
    <property type="match status" value="1"/>
</dbReference>
<dbReference type="NCBIfam" id="TIGR01783">
    <property type="entry name" value="TonB-siderophor"/>
    <property type="match status" value="1"/>
</dbReference>
<dbReference type="InterPro" id="IPR000531">
    <property type="entry name" value="Beta-barrel_TonB"/>
</dbReference>
<evidence type="ECO:0000256" key="11">
    <source>
        <dbReference type="RuleBase" id="RU003357"/>
    </source>
</evidence>
<protein>
    <submittedName>
        <fullName evidence="16">Iron complex outermembrane receptor protein</fullName>
    </submittedName>
</protein>
<dbReference type="EMBL" id="VFOF01000001">
    <property type="protein sequence ID" value="TQL18096.1"/>
    <property type="molecule type" value="Genomic_DNA"/>
</dbReference>
<evidence type="ECO:0000256" key="4">
    <source>
        <dbReference type="ARBA" id="ARBA00022452"/>
    </source>
</evidence>
<dbReference type="CDD" id="cd01347">
    <property type="entry name" value="ligand_gated_channel"/>
    <property type="match status" value="1"/>
</dbReference>
<evidence type="ECO:0000256" key="9">
    <source>
        <dbReference type="ARBA" id="ARBA00023237"/>
    </source>
</evidence>
<reference evidence="16 17" key="1">
    <citation type="submission" date="2019-06" db="EMBL/GenBank/DDBJ databases">
        <title>Genome sequencing of Zymomonas mobilis strains for genetic engineering and biofuel applications.</title>
        <authorList>
            <person name="Teravest M."/>
        </authorList>
    </citation>
    <scope>NUCLEOTIDE SEQUENCE [LARGE SCALE GENOMIC DNA]</scope>
    <source>
        <strain evidence="16 17">AN0101</strain>
    </source>
</reference>
<dbReference type="PANTHER" id="PTHR32552">
    <property type="entry name" value="FERRICHROME IRON RECEPTOR-RELATED"/>
    <property type="match status" value="1"/>
</dbReference>
<evidence type="ECO:0000259" key="15">
    <source>
        <dbReference type="Pfam" id="PF07715"/>
    </source>
</evidence>
<comment type="caution">
    <text evidence="16">The sequence shown here is derived from an EMBL/GenBank/DDBJ whole genome shotgun (WGS) entry which is preliminary data.</text>
</comment>
<dbReference type="GO" id="GO:0015344">
    <property type="term" value="F:siderophore uptake transmembrane transporter activity"/>
    <property type="evidence" value="ECO:0007669"/>
    <property type="project" value="TreeGrafter"/>
</dbReference>
<proteinExistence type="inferred from homology"/>
<dbReference type="AlphaFoldDB" id="A0A542W3D3"/>
<evidence type="ECO:0000256" key="8">
    <source>
        <dbReference type="ARBA" id="ARBA00023170"/>
    </source>
</evidence>
<dbReference type="GO" id="GO:0015891">
    <property type="term" value="P:siderophore transport"/>
    <property type="evidence" value="ECO:0007669"/>
    <property type="project" value="InterPro"/>
</dbReference>
<dbReference type="InterPro" id="IPR036942">
    <property type="entry name" value="Beta-barrel_TonB_sf"/>
</dbReference>
<evidence type="ECO:0000256" key="7">
    <source>
        <dbReference type="ARBA" id="ARBA00023136"/>
    </source>
</evidence>
<keyword evidence="4 10" id="KW-1134">Transmembrane beta strand</keyword>
<keyword evidence="9 10" id="KW-0998">Cell outer membrane</keyword>